<dbReference type="Gene3D" id="2.30.110.10">
    <property type="entry name" value="Electron Transport, Fmn-binding Protein, Chain A"/>
    <property type="match status" value="1"/>
</dbReference>
<name>A0ABS8Z196_9RHOB</name>
<dbReference type="EMBL" id="JAJUOS010000019">
    <property type="protein sequence ID" value="MCE5975195.1"/>
    <property type="molecule type" value="Genomic_DNA"/>
</dbReference>
<proteinExistence type="predicted"/>
<protein>
    <submittedName>
        <fullName evidence="1">Pyridoxamine 5'-phosphate oxidase family protein</fullName>
    </submittedName>
</protein>
<evidence type="ECO:0000313" key="2">
    <source>
        <dbReference type="Proteomes" id="UP001521181"/>
    </source>
</evidence>
<organism evidence="1 2">
    <name type="scientific">Rhodobacter flavimaris</name>
    <dbReference type="NCBI Taxonomy" id="2907145"/>
    <lineage>
        <taxon>Bacteria</taxon>
        <taxon>Pseudomonadati</taxon>
        <taxon>Pseudomonadota</taxon>
        <taxon>Alphaproteobacteria</taxon>
        <taxon>Rhodobacterales</taxon>
        <taxon>Rhodobacter group</taxon>
        <taxon>Rhodobacter</taxon>
    </lineage>
</organism>
<dbReference type="RefSeq" id="WP_233678112.1">
    <property type="nucleotide sequence ID" value="NZ_JAJUOS010000019.1"/>
</dbReference>
<dbReference type="InterPro" id="IPR012349">
    <property type="entry name" value="Split_barrel_FMN-bd"/>
</dbReference>
<comment type="caution">
    <text evidence="1">The sequence shown here is derived from an EMBL/GenBank/DDBJ whole genome shotgun (WGS) entry which is preliminary data.</text>
</comment>
<keyword evidence="2" id="KW-1185">Reference proteome</keyword>
<reference evidence="1 2" key="1">
    <citation type="submission" date="2021-12" db="EMBL/GenBank/DDBJ databases">
        <title>Sinirhodobacter sp. WL0062 is a bacterium isolated from seawater.</title>
        <authorList>
            <person name="Wang L."/>
            <person name="He W."/>
            <person name="Zhang D.-F."/>
        </authorList>
    </citation>
    <scope>NUCLEOTIDE SEQUENCE [LARGE SCALE GENOMIC DNA]</scope>
    <source>
        <strain evidence="1 2">WL0062</strain>
    </source>
</reference>
<accession>A0ABS8Z196</accession>
<evidence type="ECO:0000313" key="1">
    <source>
        <dbReference type="EMBL" id="MCE5975195.1"/>
    </source>
</evidence>
<gene>
    <name evidence="1" type="ORF">LZA78_17115</name>
</gene>
<dbReference type="SUPFAM" id="SSF50475">
    <property type="entry name" value="FMN-binding split barrel"/>
    <property type="match status" value="1"/>
</dbReference>
<dbReference type="Proteomes" id="UP001521181">
    <property type="component" value="Unassembled WGS sequence"/>
</dbReference>
<sequence length="164" mass="17674">MAPPQSPIRSTDDEARQLAQDLISAARFGSLAVIDPETGFPAVSRIAIGPGPEGGLWTLLSGLSAHSRALRRDARAGLLLGEPGAKGDPLTHPRISLQAEACALPPDDPRNALARDRWLADHPKAKLYIDLPDFFFVEFRLLSGLLNGGFARAYRLSAEDLARK</sequence>